<sequence length="171" mass="18302">MQPSHTTDAAKLAVYQALWQATPLAHSVAASVIDTETGSVWTGDTFGSIVRWEGNSSREQEQDSDHTKLCASLLLTGHSAKVHVLALCKGSGVQAACVLVSLSEDGTACRHQVCQRPAAAWLTQILGLPLSLAMGCWPWKPQAPLLGAWSHAPYWSALDACTSLRGMHVEQ</sequence>
<evidence type="ECO:0000313" key="1">
    <source>
        <dbReference type="EMBL" id="KAK9808395.1"/>
    </source>
</evidence>
<dbReference type="PANTHER" id="PTHR44099:SF4">
    <property type="entry name" value="RABCONNECTIN-3B, ISOFORM A"/>
    <property type="match status" value="1"/>
</dbReference>
<dbReference type="AlphaFoldDB" id="A0AAW1PEZ0"/>
<dbReference type="GO" id="GO:0005737">
    <property type="term" value="C:cytoplasm"/>
    <property type="evidence" value="ECO:0007669"/>
    <property type="project" value="TreeGrafter"/>
</dbReference>
<organism evidence="1 2">
    <name type="scientific">Symbiochloris irregularis</name>
    <dbReference type="NCBI Taxonomy" id="706552"/>
    <lineage>
        <taxon>Eukaryota</taxon>
        <taxon>Viridiplantae</taxon>
        <taxon>Chlorophyta</taxon>
        <taxon>core chlorophytes</taxon>
        <taxon>Trebouxiophyceae</taxon>
        <taxon>Trebouxiales</taxon>
        <taxon>Trebouxiaceae</taxon>
        <taxon>Symbiochloris</taxon>
    </lineage>
</organism>
<protein>
    <submittedName>
        <fullName evidence="1">Uncharacterized protein</fullName>
    </submittedName>
</protein>
<reference evidence="1 2" key="1">
    <citation type="journal article" date="2024" name="Nat. Commun.">
        <title>Phylogenomics reveals the evolutionary origins of lichenization in chlorophyte algae.</title>
        <authorList>
            <person name="Puginier C."/>
            <person name="Libourel C."/>
            <person name="Otte J."/>
            <person name="Skaloud P."/>
            <person name="Haon M."/>
            <person name="Grisel S."/>
            <person name="Petersen M."/>
            <person name="Berrin J.G."/>
            <person name="Delaux P.M."/>
            <person name="Dal Grande F."/>
            <person name="Keller J."/>
        </authorList>
    </citation>
    <scope>NUCLEOTIDE SEQUENCE [LARGE SCALE GENOMIC DNA]</scope>
    <source>
        <strain evidence="1 2">SAG 2036</strain>
    </source>
</reference>
<proteinExistence type="predicted"/>
<dbReference type="PANTHER" id="PTHR44099">
    <property type="entry name" value="RABCONNECTIN-3B, ISOFORM A"/>
    <property type="match status" value="1"/>
</dbReference>
<accession>A0AAW1PEZ0</accession>
<keyword evidence="2" id="KW-1185">Reference proteome</keyword>
<comment type="caution">
    <text evidence="1">The sequence shown here is derived from an EMBL/GenBank/DDBJ whole genome shotgun (WGS) entry which is preliminary data.</text>
</comment>
<dbReference type="Proteomes" id="UP001465755">
    <property type="component" value="Unassembled WGS sequence"/>
</dbReference>
<dbReference type="InterPro" id="IPR049916">
    <property type="entry name" value="WDR72-like"/>
</dbReference>
<evidence type="ECO:0000313" key="2">
    <source>
        <dbReference type="Proteomes" id="UP001465755"/>
    </source>
</evidence>
<name>A0AAW1PEZ0_9CHLO</name>
<gene>
    <name evidence="1" type="ORF">WJX73_010789</name>
</gene>
<dbReference type="EMBL" id="JALJOQ010000024">
    <property type="protein sequence ID" value="KAK9808395.1"/>
    <property type="molecule type" value="Genomic_DNA"/>
</dbReference>